<accession>A0ABD6EUR5</accession>
<dbReference type="AlphaFoldDB" id="A0ABD6EUR5"/>
<evidence type="ECO:0000313" key="2">
    <source>
        <dbReference type="Proteomes" id="UP001608902"/>
    </source>
</evidence>
<dbReference type="SUPFAM" id="SSF50729">
    <property type="entry name" value="PH domain-like"/>
    <property type="match status" value="1"/>
</dbReference>
<dbReference type="InterPro" id="IPR011993">
    <property type="entry name" value="PH-like_dom_sf"/>
</dbReference>
<comment type="caution">
    <text evidence="1">The sequence shown here is derived from an EMBL/GenBank/DDBJ whole genome shotgun (WGS) entry which is preliminary data.</text>
</comment>
<protein>
    <submittedName>
        <fullName evidence="1">Uncharacterized protein</fullName>
    </submittedName>
</protein>
<name>A0ABD6EUR5_9BILA</name>
<proteinExistence type="predicted"/>
<reference evidence="1 2" key="1">
    <citation type="submission" date="2024-08" db="EMBL/GenBank/DDBJ databases">
        <title>Gnathostoma spinigerum genome.</title>
        <authorList>
            <person name="Gonzalez-Bertolin B."/>
            <person name="Monzon S."/>
            <person name="Zaballos A."/>
            <person name="Jimenez P."/>
            <person name="Dekumyoy P."/>
            <person name="Varona S."/>
            <person name="Cuesta I."/>
            <person name="Sumanam S."/>
            <person name="Adisakwattana P."/>
            <person name="Gasser R.B."/>
            <person name="Hernandez-Gonzalez A."/>
            <person name="Young N.D."/>
            <person name="Perteguer M.J."/>
        </authorList>
    </citation>
    <scope>NUCLEOTIDE SEQUENCE [LARGE SCALE GENOMIC DNA]</scope>
    <source>
        <strain evidence="1">AL3</strain>
        <tissue evidence="1">Liver</tissue>
    </source>
</reference>
<keyword evidence="2" id="KW-1185">Reference proteome</keyword>
<dbReference type="EMBL" id="JBGFUD010008162">
    <property type="protein sequence ID" value="MFH4981924.1"/>
    <property type="molecule type" value="Genomic_DNA"/>
</dbReference>
<evidence type="ECO:0000313" key="1">
    <source>
        <dbReference type="EMBL" id="MFH4981924.1"/>
    </source>
</evidence>
<organism evidence="1 2">
    <name type="scientific">Gnathostoma spinigerum</name>
    <dbReference type="NCBI Taxonomy" id="75299"/>
    <lineage>
        <taxon>Eukaryota</taxon>
        <taxon>Metazoa</taxon>
        <taxon>Ecdysozoa</taxon>
        <taxon>Nematoda</taxon>
        <taxon>Chromadorea</taxon>
        <taxon>Rhabditida</taxon>
        <taxon>Spirurina</taxon>
        <taxon>Gnathostomatomorpha</taxon>
        <taxon>Gnathostomatoidea</taxon>
        <taxon>Gnathostomatidae</taxon>
        <taxon>Gnathostoma</taxon>
    </lineage>
</organism>
<sequence>MELKIEAQTDSRDSFRSYIAGFEYSGSSNPSAGESPALSLLNGELVCCQCEDVTLYLPFRDSLFGNLYCTNFRICFTPAIELRKEPCCSRSLVFSDDLQLPLCSVERILYSSLSITTKNFASSGKFRLISCPLSQLDGVSAVKVFSKDFRSWTFDLQHSQLAVNFANHVLHFSRPRSPSNFFRVSFIASDPSLAGLNAIAFNNCCDWQKELSRCHVHFDQWRVCSLKALDQYYRNPVER</sequence>
<gene>
    <name evidence="1" type="ORF">AB6A40_008633</name>
</gene>
<dbReference type="Gene3D" id="2.30.29.30">
    <property type="entry name" value="Pleckstrin-homology domain (PH domain)/Phosphotyrosine-binding domain (PTB)"/>
    <property type="match status" value="1"/>
</dbReference>
<dbReference type="Proteomes" id="UP001608902">
    <property type="component" value="Unassembled WGS sequence"/>
</dbReference>